<evidence type="ECO:0000256" key="3">
    <source>
        <dbReference type="ARBA" id="ARBA00022763"/>
    </source>
</evidence>
<dbReference type="RefSeq" id="XP_044560671.1">
    <property type="nucleotide sequence ID" value="XM_044708793.1"/>
</dbReference>
<keyword evidence="4" id="KW-0234">DNA repair</keyword>
<evidence type="ECO:0000256" key="1">
    <source>
        <dbReference type="ARBA" id="ARBA00004123"/>
    </source>
</evidence>
<dbReference type="Gene3D" id="3.70.10.10">
    <property type="match status" value="1"/>
</dbReference>
<sequence>MLQHNNNRSAQPFPDDAPHQQHIGIPSSLGSSASGSSSHPPPPQQNPPPSQISQASNRSLVYHASQQDRSKYIMVADIASAKIFANIMQCINPSDIKKKREQAWAICEIVEEGIKFYIQDRTFQGVAAMKSGIFQNYTFSAPKDTKYQFEINVSVLIDCLILYGANASQGTIVKLCYPGVDNTLSLLLGEERVVTDCNIKIRKCELDPIDFKFREHPIGTKTILKSEILTDALAEIDWLSKTIEIGVELDEKTEENQDESLQKGKLFFKTSDNVIGSLAVYIDSLNEGVQAFECQATQVGHYKLSHIQQAMKALNHAEKVCIRMNNQGTLSMQFAIRATEPVTYVEYLMLPVDAEVELEDEDNSSFQ</sequence>
<dbReference type="VEuPathDB" id="AmoebaDB:NfTy_052990"/>
<dbReference type="AlphaFoldDB" id="A0A6A5BP53"/>
<dbReference type="GeneID" id="68112503"/>
<feature type="region of interest" description="Disordered" evidence="6">
    <location>
        <begin position="1"/>
        <end position="57"/>
    </location>
</feature>
<feature type="compositionally biased region" description="Low complexity" evidence="6">
    <location>
        <begin position="25"/>
        <end position="38"/>
    </location>
</feature>
<organism evidence="7 8">
    <name type="scientific">Naegleria fowleri</name>
    <name type="common">Brain eating amoeba</name>
    <dbReference type="NCBI Taxonomy" id="5763"/>
    <lineage>
        <taxon>Eukaryota</taxon>
        <taxon>Discoba</taxon>
        <taxon>Heterolobosea</taxon>
        <taxon>Tetramitia</taxon>
        <taxon>Eutetramitia</taxon>
        <taxon>Vahlkampfiidae</taxon>
        <taxon>Naegleria</taxon>
    </lineage>
</organism>
<evidence type="ECO:0000256" key="2">
    <source>
        <dbReference type="ARBA" id="ARBA00010991"/>
    </source>
</evidence>
<dbReference type="PANTHER" id="PTHR10870:SF0">
    <property type="entry name" value="CELL CYCLE CHECKPOINT PROTEIN RAD1"/>
    <property type="match status" value="1"/>
</dbReference>
<evidence type="ECO:0000256" key="6">
    <source>
        <dbReference type="SAM" id="MobiDB-lite"/>
    </source>
</evidence>
<dbReference type="GO" id="GO:0006281">
    <property type="term" value="P:DNA repair"/>
    <property type="evidence" value="ECO:0007669"/>
    <property type="project" value="UniProtKB-KW"/>
</dbReference>
<dbReference type="Pfam" id="PF02144">
    <property type="entry name" value="Rad1"/>
    <property type="match status" value="1"/>
</dbReference>
<proteinExistence type="inferred from homology"/>
<gene>
    <name evidence="7" type="ORF">FDP41_005285</name>
</gene>
<dbReference type="SUPFAM" id="SSF55979">
    <property type="entry name" value="DNA clamp"/>
    <property type="match status" value="1"/>
</dbReference>
<keyword evidence="5" id="KW-0539">Nucleus</keyword>
<evidence type="ECO:0000256" key="4">
    <source>
        <dbReference type="ARBA" id="ARBA00023204"/>
    </source>
</evidence>
<dbReference type="OMA" id="WSQAYKF"/>
<dbReference type="OrthoDB" id="337581at2759"/>
<keyword evidence="3" id="KW-0227">DNA damage</keyword>
<dbReference type="PRINTS" id="PR01246">
    <property type="entry name" value="RAD1REPAIR"/>
</dbReference>
<feature type="compositionally biased region" description="Pro residues" evidence="6">
    <location>
        <begin position="39"/>
        <end position="50"/>
    </location>
</feature>
<dbReference type="GO" id="GO:0000077">
    <property type="term" value="P:DNA damage checkpoint signaling"/>
    <property type="evidence" value="ECO:0007669"/>
    <property type="project" value="InterPro"/>
</dbReference>
<evidence type="ECO:0000313" key="8">
    <source>
        <dbReference type="Proteomes" id="UP000444721"/>
    </source>
</evidence>
<dbReference type="PANTHER" id="PTHR10870">
    <property type="entry name" value="CELL CYCLE CHECKPOINT PROTEIN RAD1"/>
    <property type="match status" value="1"/>
</dbReference>
<reference evidence="7 8" key="1">
    <citation type="journal article" date="2019" name="Sci. Rep.">
        <title>Nanopore sequencing improves the draft genome of the human pathogenic amoeba Naegleria fowleri.</title>
        <authorList>
            <person name="Liechti N."/>
            <person name="Schurch N."/>
            <person name="Bruggmann R."/>
            <person name="Wittwer M."/>
        </authorList>
    </citation>
    <scope>NUCLEOTIDE SEQUENCE [LARGE SCALE GENOMIC DNA]</scope>
    <source>
        <strain evidence="7 8">ATCC 30894</strain>
    </source>
</reference>
<dbReference type="InterPro" id="IPR003011">
    <property type="entry name" value="Cell_cycle_checkpoint_Rad1"/>
</dbReference>
<dbReference type="VEuPathDB" id="AmoebaDB:FDP41_005285"/>
<comment type="caution">
    <text evidence="7">The sequence shown here is derived from an EMBL/GenBank/DDBJ whole genome shotgun (WGS) entry which is preliminary data.</text>
</comment>
<evidence type="ECO:0000313" key="7">
    <source>
        <dbReference type="EMBL" id="KAF0975958.1"/>
    </source>
</evidence>
<comment type="similarity">
    <text evidence="2">Belongs to the rad1 family.</text>
</comment>
<keyword evidence="8" id="KW-1185">Reference proteome</keyword>
<name>A0A6A5BP53_NAEFO</name>
<dbReference type="GO" id="GO:0030896">
    <property type="term" value="C:checkpoint clamp complex"/>
    <property type="evidence" value="ECO:0007669"/>
    <property type="project" value="TreeGrafter"/>
</dbReference>
<dbReference type="Proteomes" id="UP000444721">
    <property type="component" value="Unassembled WGS sequence"/>
</dbReference>
<dbReference type="InterPro" id="IPR046938">
    <property type="entry name" value="DNA_clamp_sf"/>
</dbReference>
<dbReference type="InterPro" id="IPR003021">
    <property type="entry name" value="Rad1_Rec1_Rad17"/>
</dbReference>
<feature type="compositionally biased region" description="Polar residues" evidence="6">
    <location>
        <begin position="1"/>
        <end position="10"/>
    </location>
</feature>
<dbReference type="EMBL" id="VFQX01000043">
    <property type="protein sequence ID" value="KAF0975958.1"/>
    <property type="molecule type" value="Genomic_DNA"/>
</dbReference>
<dbReference type="VEuPathDB" id="AmoebaDB:NF0102090"/>
<accession>A0A6A5BP53</accession>
<protein>
    <submittedName>
        <fullName evidence="7">Uncharacterized protein</fullName>
    </submittedName>
</protein>
<dbReference type="PRINTS" id="PR01245">
    <property type="entry name" value="RAD1REC1"/>
</dbReference>
<comment type="subcellular location">
    <subcellularLocation>
        <location evidence="1">Nucleus</location>
    </subcellularLocation>
</comment>
<evidence type="ECO:0000256" key="5">
    <source>
        <dbReference type="ARBA" id="ARBA00023242"/>
    </source>
</evidence>